<dbReference type="Pfam" id="PF10003">
    <property type="entry name" value="DUF2244"/>
    <property type="match status" value="1"/>
</dbReference>
<proteinExistence type="predicted"/>
<evidence type="ECO:0000313" key="2">
    <source>
        <dbReference type="EMBL" id="SHJ19323.1"/>
    </source>
</evidence>
<keyword evidence="1" id="KW-1133">Transmembrane helix</keyword>
<name>A0A1M6HB34_9RHOB</name>
<feature type="transmembrane region" description="Helical" evidence="1">
    <location>
        <begin position="21"/>
        <end position="43"/>
    </location>
</feature>
<dbReference type="Proteomes" id="UP000184292">
    <property type="component" value="Unassembled WGS sequence"/>
</dbReference>
<dbReference type="STRING" id="1447782.SAMN05444417_3127"/>
<dbReference type="AlphaFoldDB" id="A0A1M6HB34"/>
<dbReference type="OrthoDB" id="9808190at2"/>
<sequence>MPYRWTDTPDESRLDLWPHRSLSADGFVLVIGATAAFISLPLLAVIGTAVLWGLLPFLVLAVAGLWIGLRRSYRDADMAERLILRPGQAQLERRDPDGQRQRWEADPFWIQVRLHAKAGPVEDYLTLTGGGREVEIGAFLTPEERRRLDIELRRRIAAMR</sequence>
<dbReference type="RefSeq" id="WP_073333188.1">
    <property type="nucleotide sequence ID" value="NZ_FQYO01000006.1"/>
</dbReference>
<accession>A0A1M6HB34</accession>
<evidence type="ECO:0000313" key="3">
    <source>
        <dbReference type="Proteomes" id="UP000184292"/>
    </source>
</evidence>
<dbReference type="EMBL" id="FQYO01000006">
    <property type="protein sequence ID" value="SHJ19323.1"/>
    <property type="molecule type" value="Genomic_DNA"/>
</dbReference>
<protein>
    <submittedName>
        <fullName evidence="2">Uncharacterized membrane protein</fullName>
    </submittedName>
</protein>
<dbReference type="InterPro" id="IPR019253">
    <property type="entry name" value="DUF2244_TM"/>
</dbReference>
<evidence type="ECO:0000256" key="1">
    <source>
        <dbReference type="SAM" id="Phobius"/>
    </source>
</evidence>
<keyword evidence="1" id="KW-0472">Membrane</keyword>
<organism evidence="2 3">
    <name type="scientific">Wenxinia saemankumensis</name>
    <dbReference type="NCBI Taxonomy" id="1447782"/>
    <lineage>
        <taxon>Bacteria</taxon>
        <taxon>Pseudomonadati</taxon>
        <taxon>Pseudomonadota</taxon>
        <taxon>Alphaproteobacteria</taxon>
        <taxon>Rhodobacterales</taxon>
        <taxon>Roseobacteraceae</taxon>
        <taxon>Wenxinia</taxon>
    </lineage>
</organism>
<keyword evidence="1" id="KW-0812">Transmembrane</keyword>
<reference evidence="2 3" key="1">
    <citation type="submission" date="2016-11" db="EMBL/GenBank/DDBJ databases">
        <authorList>
            <person name="Jaros S."/>
            <person name="Januszkiewicz K."/>
            <person name="Wedrychowicz H."/>
        </authorList>
    </citation>
    <scope>NUCLEOTIDE SEQUENCE [LARGE SCALE GENOMIC DNA]</scope>
    <source>
        <strain evidence="2 3">DSM 100565</strain>
    </source>
</reference>
<gene>
    <name evidence="2" type="ORF">SAMN05444417_3127</name>
</gene>
<keyword evidence="3" id="KW-1185">Reference proteome</keyword>
<feature type="transmembrane region" description="Helical" evidence="1">
    <location>
        <begin position="49"/>
        <end position="69"/>
    </location>
</feature>